<dbReference type="GO" id="GO:0020037">
    <property type="term" value="F:heme binding"/>
    <property type="evidence" value="ECO:0007669"/>
    <property type="project" value="InterPro"/>
</dbReference>
<keyword evidence="6" id="KW-0503">Monooxygenase</keyword>
<dbReference type="AlphaFoldDB" id="A0AAP0FYD1"/>
<feature type="binding site" description="axial binding residue" evidence="5">
    <location>
        <position position="461"/>
    </location>
    <ligand>
        <name>heme</name>
        <dbReference type="ChEBI" id="CHEBI:30413"/>
    </ligand>
    <ligandPart>
        <name>Fe</name>
        <dbReference type="ChEBI" id="CHEBI:18248"/>
    </ligandPart>
</feature>
<keyword evidence="3 6" id="KW-0560">Oxidoreductase</keyword>
<evidence type="ECO:0000256" key="6">
    <source>
        <dbReference type="RuleBase" id="RU000461"/>
    </source>
</evidence>
<dbReference type="PANTHER" id="PTHR47947">
    <property type="entry name" value="CYTOCHROME P450 82C3-RELATED"/>
    <property type="match status" value="1"/>
</dbReference>
<evidence type="ECO:0000313" key="8">
    <source>
        <dbReference type="EMBL" id="KAK8924233.1"/>
    </source>
</evidence>
<evidence type="ECO:0000256" key="7">
    <source>
        <dbReference type="SAM" id="Phobius"/>
    </source>
</evidence>
<keyword evidence="7" id="KW-0472">Membrane</keyword>
<dbReference type="InterPro" id="IPR017972">
    <property type="entry name" value="Cyt_P450_CS"/>
</dbReference>
<dbReference type="Pfam" id="PF00067">
    <property type="entry name" value="p450"/>
    <property type="match status" value="1"/>
</dbReference>
<dbReference type="Gene3D" id="1.10.630.10">
    <property type="entry name" value="Cytochrome P450"/>
    <property type="match status" value="1"/>
</dbReference>
<dbReference type="Proteomes" id="UP001418222">
    <property type="component" value="Unassembled WGS sequence"/>
</dbReference>
<name>A0AAP0FYD1_9ASPA</name>
<dbReference type="PROSITE" id="PS00086">
    <property type="entry name" value="CYTOCHROME_P450"/>
    <property type="match status" value="1"/>
</dbReference>
<dbReference type="GO" id="GO:0005506">
    <property type="term" value="F:iron ion binding"/>
    <property type="evidence" value="ECO:0007669"/>
    <property type="project" value="InterPro"/>
</dbReference>
<proteinExistence type="inferred from homology"/>
<evidence type="ECO:0000256" key="2">
    <source>
        <dbReference type="ARBA" id="ARBA00022723"/>
    </source>
</evidence>
<gene>
    <name evidence="8" type="primary">CYP81D1</name>
    <name evidence="8" type="ORF">KSP39_PZI019717</name>
</gene>
<feature type="transmembrane region" description="Helical" evidence="7">
    <location>
        <begin position="6"/>
        <end position="23"/>
    </location>
</feature>
<dbReference type="InterPro" id="IPR050651">
    <property type="entry name" value="Plant_Cytochrome_P450_Monoox"/>
</dbReference>
<organism evidence="8 9">
    <name type="scientific">Platanthera zijinensis</name>
    <dbReference type="NCBI Taxonomy" id="2320716"/>
    <lineage>
        <taxon>Eukaryota</taxon>
        <taxon>Viridiplantae</taxon>
        <taxon>Streptophyta</taxon>
        <taxon>Embryophyta</taxon>
        <taxon>Tracheophyta</taxon>
        <taxon>Spermatophyta</taxon>
        <taxon>Magnoliopsida</taxon>
        <taxon>Liliopsida</taxon>
        <taxon>Asparagales</taxon>
        <taxon>Orchidaceae</taxon>
        <taxon>Orchidoideae</taxon>
        <taxon>Orchideae</taxon>
        <taxon>Orchidinae</taxon>
        <taxon>Platanthera</taxon>
    </lineage>
</organism>
<keyword evidence="7" id="KW-1133">Transmembrane helix</keyword>
<accession>A0AAP0FYD1</accession>
<keyword evidence="2 5" id="KW-0479">Metal-binding</keyword>
<protein>
    <submittedName>
        <fullName evidence="8">Cytochrome P450 81D1</fullName>
    </submittedName>
</protein>
<comment type="similarity">
    <text evidence="6">Belongs to the cytochrome P450 family.</text>
</comment>
<dbReference type="EMBL" id="JBBWWQ010000017">
    <property type="protein sequence ID" value="KAK8924233.1"/>
    <property type="molecule type" value="Genomic_DNA"/>
</dbReference>
<dbReference type="SUPFAM" id="SSF48264">
    <property type="entry name" value="Cytochrome P450"/>
    <property type="match status" value="1"/>
</dbReference>
<evidence type="ECO:0000256" key="4">
    <source>
        <dbReference type="ARBA" id="ARBA00023004"/>
    </source>
</evidence>
<comment type="caution">
    <text evidence="8">The sequence shown here is derived from an EMBL/GenBank/DDBJ whole genome shotgun (WGS) entry which is preliminary data.</text>
</comment>
<keyword evidence="9" id="KW-1185">Reference proteome</keyword>
<evidence type="ECO:0000256" key="3">
    <source>
        <dbReference type="ARBA" id="ARBA00023002"/>
    </source>
</evidence>
<evidence type="ECO:0000313" key="9">
    <source>
        <dbReference type="Proteomes" id="UP001418222"/>
    </source>
</evidence>
<dbReference type="PRINTS" id="PR00463">
    <property type="entry name" value="EP450I"/>
</dbReference>
<dbReference type="PRINTS" id="PR00385">
    <property type="entry name" value="P450"/>
</dbReference>
<dbReference type="InterPro" id="IPR002401">
    <property type="entry name" value="Cyt_P450_E_grp-I"/>
</dbReference>
<dbReference type="InterPro" id="IPR036396">
    <property type="entry name" value="Cyt_P450_sf"/>
</dbReference>
<keyword evidence="4 5" id="KW-0408">Iron</keyword>
<evidence type="ECO:0000256" key="5">
    <source>
        <dbReference type="PIRSR" id="PIRSR602401-1"/>
    </source>
</evidence>
<comment type="cofactor">
    <cofactor evidence="5">
        <name>heme</name>
        <dbReference type="ChEBI" id="CHEBI:30413"/>
    </cofactor>
</comment>
<keyword evidence="7" id="KW-0812">Transmembrane</keyword>
<evidence type="ECO:0000256" key="1">
    <source>
        <dbReference type="ARBA" id="ARBA00022617"/>
    </source>
</evidence>
<dbReference type="PANTHER" id="PTHR47947:SF3">
    <property type="entry name" value="CYTOCHROME P450 81D1-LIKE"/>
    <property type="match status" value="1"/>
</dbReference>
<dbReference type="FunFam" id="1.10.630.10:FF:000026">
    <property type="entry name" value="Cytochrome P450 82C4"/>
    <property type="match status" value="1"/>
</dbReference>
<dbReference type="GO" id="GO:0004497">
    <property type="term" value="F:monooxygenase activity"/>
    <property type="evidence" value="ECO:0007669"/>
    <property type="project" value="UniProtKB-KW"/>
</dbReference>
<reference evidence="8 9" key="1">
    <citation type="journal article" date="2022" name="Nat. Plants">
        <title>Genomes of leafy and leafless Platanthera orchids illuminate the evolution of mycoheterotrophy.</title>
        <authorList>
            <person name="Li M.H."/>
            <person name="Liu K.W."/>
            <person name="Li Z."/>
            <person name="Lu H.C."/>
            <person name="Ye Q.L."/>
            <person name="Zhang D."/>
            <person name="Wang J.Y."/>
            <person name="Li Y.F."/>
            <person name="Zhong Z.M."/>
            <person name="Liu X."/>
            <person name="Yu X."/>
            <person name="Liu D.K."/>
            <person name="Tu X.D."/>
            <person name="Liu B."/>
            <person name="Hao Y."/>
            <person name="Liao X.Y."/>
            <person name="Jiang Y.T."/>
            <person name="Sun W.H."/>
            <person name="Chen J."/>
            <person name="Chen Y.Q."/>
            <person name="Ai Y."/>
            <person name="Zhai J.W."/>
            <person name="Wu S.S."/>
            <person name="Zhou Z."/>
            <person name="Hsiao Y.Y."/>
            <person name="Wu W.L."/>
            <person name="Chen Y.Y."/>
            <person name="Lin Y.F."/>
            <person name="Hsu J.L."/>
            <person name="Li C.Y."/>
            <person name="Wang Z.W."/>
            <person name="Zhao X."/>
            <person name="Zhong W.Y."/>
            <person name="Ma X.K."/>
            <person name="Ma L."/>
            <person name="Huang J."/>
            <person name="Chen G.Z."/>
            <person name="Huang M.Z."/>
            <person name="Huang L."/>
            <person name="Peng D.H."/>
            <person name="Luo Y.B."/>
            <person name="Zou S.Q."/>
            <person name="Chen S.P."/>
            <person name="Lan S."/>
            <person name="Tsai W.C."/>
            <person name="Van de Peer Y."/>
            <person name="Liu Z.J."/>
        </authorList>
    </citation>
    <scope>NUCLEOTIDE SEQUENCE [LARGE SCALE GENOMIC DNA]</scope>
    <source>
        <strain evidence="8">Lor287</strain>
    </source>
</reference>
<dbReference type="InterPro" id="IPR001128">
    <property type="entry name" value="Cyt_P450"/>
</dbReference>
<sequence>MDTTPLYLVGALLLSTLLFLFLFSGRRRNLLLPPTISGAVPILGHLHLIIGARRRHQPLHHALAALSADHGPILLLRFGSRQVLYISSPSAAEDCLTINDITFSNRPHLLAGKYLNFDNSSLATASYSPHWRNLRRIAAAELFSSARIQSLANFRAEGIRSLLSSLLSAAAAVNGTAEWSQVEMKRKFKMLTFSTIMRILDGRKYCGEENTANSEMGERMMRMTDEGLSLSDASSLEDFVPWMGWLGIAGGTKRRMIRLGKEMNEIFQEMVDERRRRRTVKAVAAGADKTIVDVMLALQEQDPENYSDKIIKGMISAIIIAGTETTAGLMEWALSLLLNHPKTLQKARDEIDSHIGGGGGHGRRLITDSDLPHLPHLQNIIKETLRLFPPGPLLLPHQSSADCTVAGYTIPSGTMLLINAYAIHRDPALWKDAGSFMPERFAEGEGEGFHFLPFGWGRRRCPGEGLAYRLMGLAVGALIQCFEWKRVNGEETVDLTEGPGLSMPKLVPLEALYKPREVMLPVLSQL</sequence>
<dbReference type="GO" id="GO:0016705">
    <property type="term" value="F:oxidoreductase activity, acting on paired donors, with incorporation or reduction of molecular oxygen"/>
    <property type="evidence" value="ECO:0007669"/>
    <property type="project" value="InterPro"/>
</dbReference>
<feature type="transmembrane region" description="Helical" evidence="7">
    <location>
        <begin position="30"/>
        <end position="50"/>
    </location>
</feature>
<keyword evidence="1 5" id="KW-0349">Heme</keyword>